<feature type="transmembrane region" description="Helical" evidence="1">
    <location>
        <begin position="124"/>
        <end position="148"/>
    </location>
</feature>
<keyword evidence="1" id="KW-1133">Transmembrane helix</keyword>
<evidence type="ECO:0000313" key="3">
    <source>
        <dbReference type="Proteomes" id="UP001595846"/>
    </source>
</evidence>
<sequence length="163" mass="16965">MTGILNVQIPKLKCGIARTVEAALAVGVLLVVWVMSTGVPIEYPSWPEVAGFPADPELLVPGALAVVVLVDVVREGVSIGSGGVAAIKSARARWTGMIGLLAALTLFLSVVSLPALYADTGGCVFFGGLLTLSAGIPLALLVLGRQLFDEAVGWYRRRHVASE</sequence>
<proteinExistence type="predicted"/>
<organism evidence="2 3">
    <name type="scientific">Halovivax cerinus</name>
    <dbReference type="NCBI Taxonomy" id="1487865"/>
    <lineage>
        <taxon>Archaea</taxon>
        <taxon>Methanobacteriati</taxon>
        <taxon>Methanobacteriota</taxon>
        <taxon>Stenosarchaea group</taxon>
        <taxon>Halobacteria</taxon>
        <taxon>Halobacteriales</taxon>
        <taxon>Natrialbaceae</taxon>
        <taxon>Halovivax</taxon>
    </lineage>
</organism>
<dbReference type="RefSeq" id="WP_256533253.1">
    <property type="nucleotide sequence ID" value="NZ_CP101824.1"/>
</dbReference>
<dbReference type="AlphaFoldDB" id="A0ABD5NRN6"/>
<evidence type="ECO:0000313" key="2">
    <source>
        <dbReference type="EMBL" id="MFC3959739.1"/>
    </source>
</evidence>
<name>A0ABD5NRN6_9EURY</name>
<feature type="transmembrane region" description="Helical" evidence="1">
    <location>
        <begin position="58"/>
        <end position="77"/>
    </location>
</feature>
<comment type="caution">
    <text evidence="2">The sequence shown here is derived from an EMBL/GenBank/DDBJ whole genome shotgun (WGS) entry which is preliminary data.</text>
</comment>
<evidence type="ECO:0000256" key="1">
    <source>
        <dbReference type="SAM" id="Phobius"/>
    </source>
</evidence>
<feature type="transmembrane region" description="Helical" evidence="1">
    <location>
        <begin position="98"/>
        <end position="118"/>
    </location>
</feature>
<feature type="transmembrane region" description="Helical" evidence="1">
    <location>
        <begin position="20"/>
        <end position="38"/>
    </location>
</feature>
<dbReference type="Proteomes" id="UP001595846">
    <property type="component" value="Unassembled WGS sequence"/>
</dbReference>
<keyword evidence="3" id="KW-1185">Reference proteome</keyword>
<dbReference type="EMBL" id="JBHSAQ010000013">
    <property type="protein sequence ID" value="MFC3959739.1"/>
    <property type="molecule type" value="Genomic_DNA"/>
</dbReference>
<keyword evidence="1" id="KW-0812">Transmembrane</keyword>
<protein>
    <submittedName>
        <fullName evidence="2">Uncharacterized protein</fullName>
    </submittedName>
</protein>
<gene>
    <name evidence="2" type="ORF">ACFOUR_15360</name>
</gene>
<reference evidence="2 3" key="1">
    <citation type="journal article" date="2019" name="Int. J. Syst. Evol. Microbiol.">
        <title>The Global Catalogue of Microorganisms (GCM) 10K type strain sequencing project: providing services to taxonomists for standard genome sequencing and annotation.</title>
        <authorList>
            <consortium name="The Broad Institute Genomics Platform"/>
            <consortium name="The Broad Institute Genome Sequencing Center for Infectious Disease"/>
            <person name="Wu L."/>
            <person name="Ma J."/>
        </authorList>
    </citation>
    <scope>NUCLEOTIDE SEQUENCE [LARGE SCALE GENOMIC DNA]</scope>
    <source>
        <strain evidence="2 3">IBRC-M 10256</strain>
    </source>
</reference>
<accession>A0ABD5NRN6</accession>
<dbReference type="GeneID" id="73902365"/>
<keyword evidence="1" id="KW-0472">Membrane</keyword>